<sequence length="91" mass="10700">MAKEILDLHGNKFKVGDYKLSLNIPIGKCDKLIFTRDHISGETFNLFVKGKIYKAYFYNLSINCYVCYKLELVGYDESKDIRKAYLYGKRR</sequence>
<evidence type="ECO:0000313" key="1">
    <source>
        <dbReference type="EMBL" id="DAD72393.1"/>
    </source>
</evidence>
<dbReference type="EMBL" id="BK015898">
    <property type="protein sequence ID" value="DAD72393.1"/>
    <property type="molecule type" value="Genomic_DNA"/>
</dbReference>
<accession>A0A8S5LQU2</accession>
<reference evidence="1" key="1">
    <citation type="journal article" date="2021" name="Proc. Natl. Acad. Sci. U.S.A.">
        <title>A Catalog of Tens of Thousands of Viruses from Human Metagenomes Reveals Hidden Associations with Chronic Diseases.</title>
        <authorList>
            <person name="Tisza M.J."/>
            <person name="Buck C.B."/>
        </authorList>
    </citation>
    <scope>NUCLEOTIDE SEQUENCE</scope>
    <source>
        <strain evidence="1">CtfJc17</strain>
    </source>
</reference>
<organism evidence="1">
    <name type="scientific">Myoviridae sp. ctfJc17</name>
    <dbReference type="NCBI Taxonomy" id="2827612"/>
    <lineage>
        <taxon>Viruses</taxon>
        <taxon>Duplodnaviria</taxon>
        <taxon>Heunggongvirae</taxon>
        <taxon>Uroviricota</taxon>
        <taxon>Caudoviricetes</taxon>
    </lineage>
</organism>
<proteinExistence type="predicted"/>
<name>A0A8S5LQU2_9CAUD</name>
<protein>
    <submittedName>
        <fullName evidence="1">Uncharacterized protein</fullName>
    </submittedName>
</protein>